<sequence length="211" mass="23825">MKWRPFLFAVVVLAAGCGDEVVQEPAPVEEPVIEKETDVPSKVNLSSYFLKDGQIAHFVGEGNEFASYTARTVWHDDRHVTVYEDNGGTVMARTFRVEDERIVVVREEGEQYEDYVPSDGELESLKPLYTYLQLPLEVGQSFDGWTVTDDSSPLETPLQTFDHAVVLEKIGEDGSIARSYFAEGFGEVKREFVMDDFIVSSMIEQIEEPAR</sequence>
<dbReference type="AlphaFoldDB" id="A0A177L5I7"/>
<evidence type="ECO:0000313" key="2">
    <source>
        <dbReference type="Proteomes" id="UP000076935"/>
    </source>
</evidence>
<name>A0A177L5I7_9BACI</name>
<evidence type="ECO:0000313" key="1">
    <source>
        <dbReference type="EMBL" id="OAH60970.1"/>
    </source>
</evidence>
<dbReference type="PROSITE" id="PS51257">
    <property type="entry name" value="PROKAR_LIPOPROTEIN"/>
    <property type="match status" value="1"/>
</dbReference>
<organism evidence="1 2">
    <name type="scientific">Domibacillus aminovorans</name>
    <dbReference type="NCBI Taxonomy" id="29332"/>
    <lineage>
        <taxon>Bacteria</taxon>
        <taxon>Bacillati</taxon>
        <taxon>Bacillota</taxon>
        <taxon>Bacilli</taxon>
        <taxon>Bacillales</taxon>
        <taxon>Bacillaceae</taxon>
        <taxon>Domibacillus</taxon>
    </lineage>
</organism>
<gene>
    <name evidence="1" type="ORF">AWH49_14440</name>
</gene>
<keyword evidence="2" id="KW-1185">Reference proteome</keyword>
<accession>A0A177L5I7</accession>
<protein>
    <submittedName>
        <fullName evidence="1">Uncharacterized protein</fullName>
    </submittedName>
</protein>
<proteinExistence type="predicted"/>
<dbReference type="STRING" id="29332.AWH48_03700"/>
<reference evidence="1 2" key="1">
    <citation type="submission" date="2016-01" db="EMBL/GenBank/DDBJ databases">
        <title>Investigation of taxonomic status of Bacillus aminovorans.</title>
        <authorList>
            <person name="Verma A."/>
            <person name="Pal Y."/>
            <person name="Krishnamurthi S."/>
        </authorList>
    </citation>
    <scope>NUCLEOTIDE SEQUENCE [LARGE SCALE GENOMIC DNA]</scope>
    <source>
        <strain evidence="1 2">DSM 1314</strain>
    </source>
</reference>
<comment type="caution">
    <text evidence="1">The sequence shown here is derived from an EMBL/GenBank/DDBJ whole genome shotgun (WGS) entry which is preliminary data.</text>
</comment>
<dbReference type="Proteomes" id="UP000076935">
    <property type="component" value="Unassembled WGS sequence"/>
</dbReference>
<dbReference type="EMBL" id="LQWY01000025">
    <property type="protein sequence ID" value="OAH60970.1"/>
    <property type="molecule type" value="Genomic_DNA"/>
</dbReference>
<dbReference type="RefSeq" id="WP_063965706.1">
    <property type="nucleotide sequence ID" value="NZ_JBCNAN010000013.1"/>
</dbReference>